<dbReference type="InterPro" id="IPR016140">
    <property type="entry name" value="Bifunc_inhib/LTP/seed_store"/>
</dbReference>
<evidence type="ECO:0000313" key="5">
    <source>
        <dbReference type="Proteomes" id="UP001642487"/>
    </source>
</evidence>
<dbReference type="InterPro" id="IPR036312">
    <property type="entry name" value="Bifun_inhib/LTP/seed_sf"/>
</dbReference>
<dbReference type="EMBL" id="OZ021739">
    <property type="protein sequence ID" value="CAK9321622.1"/>
    <property type="molecule type" value="Genomic_DNA"/>
</dbReference>
<protein>
    <recommendedName>
        <fullName evidence="3">Bifunctional inhibitor/plant lipid transfer protein/seed storage helical domain-containing protein</fullName>
    </recommendedName>
</protein>
<evidence type="ECO:0000313" key="4">
    <source>
        <dbReference type="EMBL" id="CAK9321622.1"/>
    </source>
</evidence>
<name>A0ABP0YT06_9ROSI</name>
<evidence type="ECO:0000256" key="2">
    <source>
        <dbReference type="SAM" id="SignalP"/>
    </source>
</evidence>
<accession>A0ABP0YT06</accession>
<evidence type="ECO:0000256" key="1">
    <source>
        <dbReference type="ARBA" id="ARBA00008965"/>
    </source>
</evidence>
<organism evidence="4 5">
    <name type="scientific">Citrullus colocynthis</name>
    <name type="common">colocynth</name>
    <dbReference type="NCBI Taxonomy" id="252529"/>
    <lineage>
        <taxon>Eukaryota</taxon>
        <taxon>Viridiplantae</taxon>
        <taxon>Streptophyta</taxon>
        <taxon>Embryophyta</taxon>
        <taxon>Tracheophyta</taxon>
        <taxon>Spermatophyta</taxon>
        <taxon>Magnoliopsida</taxon>
        <taxon>eudicotyledons</taxon>
        <taxon>Gunneridae</taxon>
        <taxon>Pentapetalae</taxon>
        <taxon>rosids</taxon>
        <taxon>fabids</taxon>
        <taxon>Cucurbitales</taxon>
        <taxon>Cucurbitaceae</taxon>
        <taxon>Benincaseae</taxon>
        <taxon>Citrullus</taxon>
    </lineage>
</organism>
<dbReference type="Gene3D" id="1.10.110.10">
    <property type="entry name" value="Plant lipid-transfer and hydrophobic proteins"/>
    <property type="match status" value="1"/>
</dbReference>
<feature type="domain" description="Bifunctional inhibitor/plant lipid transfer protein/seed storage helical" evidence="3">
    <location>
        <begin position="57"/>
        <end position="139"/>
    </location>
</feature>
<dbReference type="InterPro" id="IPR027923">
    <property type="entry name" value="Hydrophob_seed_dom"/>
</dbReference>
<comment type="similarity">
    <text evidence="1">Belongs to the plant LTP family. PEARLI1 subfamily.</text>
</comment>
<dbReference type="SMART" id="SM00499">
    <property type="entry name" value="AAI"/>
    <property type="match status" value="1"/>
</dbReference>
<dbReference type="Pfam" id="PF14547">
    <property type="entry name" value="Hydrophob_seed"/>
    <property type="match status" value="1"/>
</dbReference>
<dbReference type="PANTHER" id="PTHR31731">
    <property type="match status" value="1"/>
</dbReference>
<feature type="signal peptide" evidence="2">
    <location>
        <begin position="1"/>
        <end position="27"/>
    </location>
</feature>
<evidence type="ECO:0000259" key="3">
    <source>
        <dbReference type="SMART" id="SM00499"/>
    </source>
</evidence>
<sequence>MASSNKTTSSLALFFCLNILFFSVVTAQIVIPTPAVGGPVIGSPAADAPSPTAGANCPKNFIEIGSCTAVLNSFNLFPFFLPLNCCRLIHGLPDREAVACLCNAIKRNIVSISNPNRPITPNRLLNACGRNNATNGSQCP</sequence>
<dbReference type="SUPFAM" id="SSF47699">
    <property type="entry name" value="Bifunctional inhibitor/lipid-transfer protein/seed storage 2S albumin"/>
    <property type="match status" value="1"/>
</dbReference>
<proteinExistence type="inferred from homology"/>
<keyword evidence="2" id="KW-0732">Signal</keyword>
<keyword evidence="5" id="KW-1185">Reference proteome</keyword>
<feature type="chain" id="PRO_5046297449" description="Bifunctional inhibitor/plant lipid transfer protein/seed storage helical domain-containing protein" evidence="2">
    <location>
        <begin position="28"/>
        <end position="140"/>
    </location>
</feature>
<reference evidence="4 5" key="1">
    <citation type="submission" date="2024-03" db="EMBL/GenBank/DDBJ databases">
        <authorList>
            <person name="Gkanogiannis A."/>
            <person name="Becerra Lopez-Lavalle L."/>
        </authorList>
    </citation>
    <scope>NUCLEOTIDE SEQUENCE [LARGE SCALE GENOMIC DNA]</scope>
</reference>
<gene>
    <name evidence="4" type="ORF">CITCOLO1_LOCUS13705</name>
</gene>
<dbReference type="InterPro" id="IPR051636">
    <property type="entry name" value="Plant_LTP/defense-related"/>
</dbReference>
<dbReference type="Proteomes" id="UP001642487">
    <property type="component" value="Chromosome 5"/>
</dbReference>